<dbReference type="InterPro" id="IPR032675">
    <property type="entry name" value="LRR_dom_sf"/>
</dbReference>
<evidence type="ECO:0000313" key="4">
    <source>
        <dbReference type="RefSeq" id="XP_055882249.1"/>
    </source>
</evidence>
<evidence type="ECO:0000259" key="2">
    <source>
        <dbReference type="Pfam" id="PF12937"/>
    </source>
</evidence>
<evidence type="ECO:0000256" key="1">
    <source>
        <dbReference type="SAM" id="MobiDB-lite"/>
    </source>
</evidence>
<reference evidence="4" key="1">
    <citation type="submission" date="2025-08" db="UniProtKB">
        <authorList>
            <consortium name="RefSeq"/>
        </authorList>
    </citation>
    <scope>IDENTIFICATION</scope>
</reference>
<dbReference type="RefSeq" id="XP_055882249.1">
    <property type="nucleotide sequence ID" value="XM_056026274.1"/>
</dbReference>
<sequence>MDCMQRSMAIQNLADYDKGPSKDYGTGPSKDYGTGPSKDCQTEPSKGTKESCSLKRKYPFDEADRNNGKFRKLNGGRALEMQEKPRKWTNMYQHVMIQVFSHLTGKDKSSAALTCKSWYQAFLHPGHWTSIAINLKDLDFQSVLKVNEAISCNLKSISIDCFVLEGITQCNGFTACRILKSILQICLQKQLENLRLIEITNLGTLLNTMPNEMIRDITKLIKRLIENQTKLTHLYLDEARVNTTTGDEILQAIQEKDTIRYLSLSGLFRNEDEDNKIKLAILSLKLRHMIKLIISSAIISDSVLMNVSGNELVVIFEISHSKQPSSVGWSHLKMLNPGIQLHVFIQHLEKYNN</sequence>
<gene>
    <name evidence="4" type="primary">LOC129925773</name>
</gene>
<name>A0A9W3A4Z4_BIOGL</name>
<keyword evidence="3" id="KW-1185">Reference proteome</keyword>
<protein>
    <submittedName>
        <fullName evidence="4">F-box/LRR-repeat protein 3-like</fullName>
    </submittedName>
</protein>
<dbReference type="OrthoDB" id="9974792at2759"/>
<dbReference type="InterPro" id="IPR001810">
    <property type="entry name" value="F-box_dom"/>
</dbReference>
<proteinExistence type="predicted"/>
<dbReference type="GeneID" id="129925773"/>
<dbReference type="Gene3D" id="3.80.10.10">
    <property type="entry name" value="Ribonuclease Inhibitor"/>
    <property type="match status" value="1"/>
</dbReference>
<organism evidence="3 4">
    <name type="scientific">Biomphalaria glabrata</name>
    <name type="common">Bloodfluke planorb</name>
    <name type="synonym">Freshwater snail</name>
    <dbReference type="NCBI Taxonomy" id="6526"/>
    <lineage>
        <taxon>Eukaryota</taxon>
        <taxon>Metazoa</taxon>
        <taxon>Spiralia</taxon>
        <taxon>Lophotrochozoa</taxon>
        <taxon>Mollusca</taxon>
        <taxon>Gastropoda</taxon>
        <taxon>Heterobranchia</taxon>
        <taxon>Euthyneura</taxon>
        <taxon>Panpulmonata</taxon>
        <taxon>Hygrophila</taxon>
        <taxon>Lymnaeoidea</taxon>
        <taxon>Planorbidae</taxon>
        <taxon>Biomphalaria</taxon>
    </lineage>
</organism>
<accession>A0A9W3A4Z4</accession>
<dbReference type="AlphaFoldDB" id="A0A9W3A4Z4"/>
<dbReference type="Pfam" id="PF12937">
    <property type="entry name" value="F-box-like"/>
    <property type="match status" value="1"/>
</dbReference>
<dbReference type="SUPFAM" id="SSF81383">
    <property type="entry name" value="F-box domain"/>
    <property type="match status" value="1"/>
</dbReference>
<evidence type="ECO:0000313" key="3">
    <source>
        <dbReference type="Proteomes" id="UP001165740"/>
    </source>
</evidence>
<dbReference type="InterPro" id="IPR036047">
    <property type="entry name" value="F-box-like_dom_sf"/>
</dbReference>
<feature type="domain" description="F-box" evidence="2">
    <location>
        <begin position="94"/>
        <end position="132"/>
    </location>
</feature>
<dbReference type="Proteomes" id="UP001165740">
    <property type="component" value="Chromosome 4"/>
</dbReference>
<dbReference type="SUPFAM" id="SSF52047">
    <property type="entry name" value="RNI-like"/>
    <property type="match status" value="1"/>
</dbReference>
<feature type="region of interest" description="Disordered" evidence="1">
    <location>
        <begin position="12"/>
        <end position="53"/>
    </location>
</feature>